<reference evidence="1" key="1">
    <citation type="submission" date="2020-09" db="EMBL/GenBank/DDBJ databases">
        <title>A novel bacterium of genus Mangrovicoccus, isolated from South China Sea.</title>
        <authorList>
            <person name="Huang H."/>
            <person name="Mo K."/>
            <person name="Hu Y."/>
        </authorList>
    </citation>
    <scope>NUCLEOTIDE SEQUENCE</scope>
    <source>
        <strain evidence="1">HB182678</strain>
    </source>
</reference>
<organism evidence="1 2">
    <name type="scientific">Mangrovicoccus algicola</name>
    <dbReference type="NCBI Taxonomy" id="2771008"/>
    <lineage>
        <taxon>Bacteria</taxon>
        <taxon>Pseudomonadati</taxon>
        <taxon>Pseudomonadota</taxon>
        <taxon>Alphaproteobacteria</taxon>
        <taxon>Rhodobacterales</taxon>
        <taxon>Paracoccaceae</taxon>
        <taxon>Mangrovicoccus</taxon>
    </lineage>
</organism>
<name>A0A8J6Z147_9RHOB</name>
<proteinExistence type="predicted"/>
<dbReference type="Pfam" id="PF10983">
    <property type="entry name" value="DUF2793"/>
    <property type="match status" value="1"/>
</dbReference>
<protein>
    <submittedName>
        <fullName evidence="1">DUF2793 domain-containing protein</fullName>
    </submittedName>
</protein>
<sequence length="236" mass="24962">MSNTANLMLPLLAQSQAQKHVAVNESLAILDAVTQLTVESITRRDPPTAPVEGEAYALPPGPSGAWSFKKGKLAVFVNGGWAFIDPRAGWRAFVRDEARHYLHDGTGWLADAVTATPSGAATGLEVIEFEQAIGTGTAVNTATRIPAYTTVLGVTARVVTALGGSLSSWQLGVAESRGRYGSLLRKGSNSFAYGLTGMPITYYQDTPLRISAVGGTFNGGRIRIAIHLRHLAVARS</sequence>
<dbReference type="AlphaFoldDB" id="A0A8J6Z147"/>
<evidence type="ECO:0000313" key="2">
    <source>
        <dbReference type="Proteomes" id="UP000609121"/>
    </source>
</evidence>
<dbReference type="EMBL" id="JACVXA010000057">
    <property type="protein sequence ID" value="MBE3639728.1"/>
    <property type="molecule type" value="Genomic_DNA"/>
</dbReference>
<gene>
    <name evidence="1" type="ORF">ICN82_16115</name>
</gene>
<accession>A0A8J6Z147</accession>
<dbReference type="RefSeq" id="WP_193184666.1">
    <property type="nucleotide sequence ID" value="NZ_JACVXA010000057.1"/>
</dbReference>
<dbReference type="Proteomes" id="UP000609121">
    <property type="component" value="Unassembled WGS sequence"/>
</dbReference>
<keyword evidence="2" id="KW-1185">Reference proteome</keyword>
<dbReference type="InterPro" id="IPR021251">
    <property type="entry name" value="DUF2793"/>
</dbReference>
<comment type="caution">
    <text evidence="1">The sequence shown here is derived from an EMBL/GenBank/DDBJ whole genome shotgun (WGS) entry which is preliminary data.</text>
</comment>
<evidence type="ECO:0000313" key="1">
    <source>
        <dbReference type="EMBL" id="MBE3639728.1"/>
    </source>
</evidence>